<dbReference type="Proteomes" id="UP000324222">
    <property type="component" value="Unassembled WGS sequence"/>
</dbReference>
<organism evidence="2 3">
    <name type="scientific">Portunus trituberculatus</name>
    <name type="common">Swimming crab</name>
    <name type="synonym">Neptunus trituberculatus</name>
    <dbReference type="NCBI Taxonomy" id="210409"/>
    <lineage>
        <taxon>Eukaryota</taxon>
        <taxon>Metazoa</taxon>
        <taxon>Ecdysozoa</taxon>
        <taxon>Arthropoda</taxon>
        <taxon>Crustacea</taxon>
        <taxon>Multicrustacea</taxon>
        <taxon>Malacostraca</taxon>
        <taxon>Eumalacostraca</taxon>
        <taxon>Eucarida</taxon>
        <taxon>Decapoda</taxon>
        <taxon>Pleocyemata</taxon>
        <taxon>Brachyura</taxon>
        <taxon>Eubrachyura</taxon>
        <taxon>Portunoidea</taxon>
        <taxon>Portunidae</taxon>
        <taxon>Portuninae</taxon>
        <taxon>Portunus</taxon>
    </lineage>
</organism>
<feature type="transmembrane region" description="Helical" evidence="1">
    <location>
        <begin position="148"/>
        <end position="173"/>
    </location>
</feature>
<sequence>MVLIHLGAFLHRSEVEVRATAEDHGRVFTCEAANGLGVASNTTLVLDVIRECTANFLLLTNSATHTCHLPSLLFLLYFFVFVVVCVIFFCLFFIYSSLSSSSSSFSSLSYCFLYLFFLFIVVCDFFFVSSSSILPYSPPRPTFLPEVIVFFFSFSPPHLQFSSLFCITFLFRFPPLSLISPFRYSFHLCTSSPPPPPPLPLHVLVLLRSLPNLPSSIRQSHAHANSILRYCFHLGRHFPRIGLSLPPSIPSPHQQPISRPPS</sequence>
<dbReference type="EMBL" id="VSRR010121187">
    <property type="protein sequence ID" value="MPD00060.1"/>
    <property type="molecule type" value="Genomic_DNA"/>
</dbReference>
<protein>
    <submittedName>
        <fullName evidence="2">Uncharacterized protein</fullName>
    </submittedName>
</protein>
<keyword evidence="1" id="KW-0812">Transmembrane</keyword>
<keyword evidence="1" id="KW-0472">Membrane</keyword>
<dbReference type="AlphaFoldDB" id="A0A5B7JZ15"/>
<name>A0A5B7JZ15_PORTR</name>
<feature type="transmembrane region" description="Helical" evidence="1">
    <location>
        <begin position="74"/>
        <end position="95"/>
    </location>
</feature>
<gene>
    <name evidence="2" type="ORF">E2C01_095508</name>
</gene>
<evidence type="ECO:0000313" key="3">
    <source>
        <dbReference type="Proteomes" id="UP000324222"/>
    </source>
</evidence>
<comment type="caution">
    <text evidence="2">The sequence shown here is derived from an EMBL/GenBank/DDBJ whole genome shotgun (WGS) entry which is preliminary data.</text>
</comment>
<proteinExistence type="predicted"/>
<feature type="transmembrane region" description="Helical" evidence="1">
    <location>
        <begin position="107"/>
        <end position="128"/>
    </location>
</feature>
<keyword evidence="3" id="KW-1185">Reference proteome</keyword>
<accession>A0A5B7JZ15</accession>
<evidence type="ECO:0000313" key="2">
    <source>
        <dbReference type="EMBL" id="MPD00060.1"/>
    </source>
</evidence>
<evidence type="ECO:0000256" key="1">
    <source>
        <dbReference type="SAM" id="Phobius"/>
    </source>
</evidence>
<reference evidence="2 3" key="1">
    <citation type="submission" date="2019-05" db="EMBL/GenBank/DDBJ databases">
        <title>Another draft genome of Portunus trituberculatus and its Hox gene families provides insights of decapod evolution.</title>
        <authorList>
            <person name="Jeong J.-H."/>
            <person name="Song I."/>
            <person name="Kim S."/>
            <person name="Choi T."/>
            <person name="Kim D."/>
            <person name="Ryu S."/>
            <person name="Kim W."/>
        </authorList>
    </citation>
    <scope>NUCLEOTIDE SEQUENCE [LARGE SCALE GENOMIC DNA]</scope>
    <source>
        <tissue evidence="2">Muscle</tissue>
    </source>
</reference>
<keyword evidence="1" id="KW-1133">Transmembrane helix</keyword>